<evidence type="ECO:0000256" key="2">
    <source>
        <dbReference type="ARBA" id="ARBA00022771"/>
    </source>
</evidence>
<dbReference type="FunFam" id="4.10.1060.10:FF:000013">
    <property type="entry name" value="Zinc finger, RanBP2-type protein"/>
    <property type="match status" value="1"/>
</dbReference>
<dbReference type="InterPro" id="IPR001876">
    <property type="entry name" value="Znf_RanBP2"/>
</dbReference>
<name>A0A8S9FEM9_BRACR</name>
<dbReference type="InterPro" id="IPR036443">
    <property type="entry name" value="Znf_RanBP2_sf"/>
</dbReference>
<proteinExistence type="predicted"/>
<keyword evidence="3" id="KW-0862">Zinc</keyword>
<keyword evidence="1" id="KW-0479">Metal-binding</keyword>
<accession>A0A8S9FEM9</accession>
<evidence type="ECO:0000256" key="3">
    <source>
        <dbReference type="ARBA" id="ARBA00022833"/>
    </source>
</evidence>
<protein>
    <recommendedName>
        <fullName evidence="5">RanBP2-type domain-containing protein</fullName>
    </recommendedName>
</protein>
<dbReference type="GO" id="GO:0008270">
    <property type="term" value="F:zinc ion binding"/>
    <property type="evidence" value="ECO:0007669"/>
    <property type="project" value="UniProtKB-KW"/>
</dbReference>
<dbReference type="Pfam" id="PF00641">
    <property type="entry name" value="Zn_ribbon_RanBP"/>
    <property type="match status" value="1"/>
</dbReference>
<dbReference type="AlphaFoldDB" id="A0A8S9FEM9"/>
<dbReference type="SMART" id="SM00547">
    <property type="entry name" value="ZnF_RBZ"/>
    <property type="match status" value="1"/>
</dbReference>
<reference evidence="6" key="1">
    <citation type="submission" date="2019-12" db="EMBL/GenBank/DDBJ databases">
        <title>Genome sequencing and annotation of Brassica cretica.</title>
        <authorList>
            <person name="Studholme D.J."/>
            <person name="Sarris P.F."/>
        </authorList>
    </citation>
    <scope>NUCLEOTIDE SEQUENCE</scope>
    <source>
        <strain evidence="6">PFS-102/07</strain>
        <tissue evidence="6">Leaf</tissue>
    </source>
</reference>
<evidence type="ECO:0000256" key="1">
    <source>
        <dbReference type="ARBA" id="ARBA00022723"/>
    </source>
</evidence>
<evidence type="ECO:0000256" key="4">
    <source>
        <dbReference type="PROSITE-ProRule" id="PRU00322"/>
    </source>
</evidence>
<evidence type="ECO:0000313" key="6">
    <source>
        <dbReference type="EMBL" id="KAF2530548.1"/>
    </source>
</evidence>
<evidence type="ECO:0000259" key="5">
    <source>
        <dbReference type="PROSITE" id="PS50199"/>
    </source>
</evidence>
<dbReference type="Gene3D" id="4.10.1060.10">
    <property type="entry name" value="Zinc finger, RanBP2-type"/>
    <property type="match status" value="1"/>
</dbReference>
<keyword evidence="2 4" id="KW-0863">Zinc-finger</keyword>
<dbReference type="PROSITE" id="PS50199">
    <property type="entry name" value="ZF_RANBP2_2"/>
    <property type="match status" value="1"/>
</dbReference>
<dbReference type="PROSITE" id="PS01358">
    <property type="entry name" value="ZF_RANBP2_1"/>
    <property type="match status" value="1"/>
</dbReference>
<dbReference type="EMBL" id="QGKY02002305">
    <property type="protein sequence ID" value="KAF2530548.1"/>
    <property type="molecule type" value="Genomic_DNA"/>
</dbReference>
<sequence length="105" mass="12235">MCIMGLMWRPEIRRRRLKLRRGGGAAGEMGDGREGDWECLGCNNRNYAFRSFCNRCKQPRLFMDNNTSQNSKWLPRTGDWICTGSSLFFFFSSIVRLLNTQIVDD</sequence>
<feature type="domain" description="RanBP2-type" evidence="5">
    <location>
        <begin position="33"/>
        <end position="62"/>
    </location>
</feature>
<gene>
    <name evidence="6" type="ORF">F2Q70_00029332</name>
</gene>
<comment type="caution">
    <text evidence="6">The sequence shown here is derived from an EMBL/GenBank/DDBJ whole genome shotgun (WGS) entry which is preliminary data.</text>
</comment>
<organism evidence="6">
    <name type="scientific">Brassica cretica</name>
    <name type="common">Mustard</name>
    <dbReference type="NCBI Taxonomy" id="69181"/>
    <lineage>
        <taxon>Eukaryota</taxon>
        <taxon>Viridiplantae</taxon>
        <taxon>Streptophyta</taxon>
        <taxon>Embryophyta</taxon>
        <taxon>Tracheophyta</taxon>
        <taxon>Spermatophyta</taxon>
        <taxon>Magnoliopsida</taxon>
        <taxon>eudicotyledons</taxon>
        <taxon>Gunneridae</taxon>
        <taxon>Pentapetalae</taxon>
        <taxon>rosids</taxon>
        <taxon>malvids</taxon>
        <taxon>Brassicales</taxon>
        <taxon>Brassicaceae</taxon>
        <taxon>Brassiceae</taxon>
        <taxon>Brassica</taxon>
    </lineage>
</organism>
<dbReference type="SUPFAM" id="SSF90209">
    <property type="entry name" value="Ran binding protein zinc finger-like"/>
    <property type="match status" value="1"/>
</dbReference>